<dbReference type="Proteomes" id="UP000036270">
    <property type="component" value="Unassembled WGS sequence"/>
</dbReference>
<evidence type="ECO:0000313" key="8">
    <source>
        <dbReference type="EMBL" id="KMK51496.1"/>
    </source>
</evidence>
<reference evidence="8 9" key="1">
    <citation type="submission" date="2014-12" db="EMBL/GenBank/DDBJ databases">
        <title>Reclassification of Actinobacillus muris as Muribacter muris.</title>
        <authorList>
            <person name="Christensen H."/>
            <person name="Nicklas W."/>
            <person name="Bisgaard M."/>
        </authorList>
    </citation>
    <scope>NUCLEOTIDE SEQUENCE [LARGE SCALE GENOMIC DNA]</scope>
    <source>
        <strain evidence="8 9">Ackerman80-443D</strain>
    </source>
</reference>
<feature type="signal peptide" evidence="7">
    <location>
        <begin position="1"/>
        <end position="26"/>
    </location>
</feature>
<evidence type="ECO:0000313" key="9">
    <source>
        <dbReference type="Proteomes" id="UP000036270"/>
    </source>
</evidence>
<dbReference type="AlphaFoldDB" id="A0A0J5P5F1"/>
<dbReference type="PANTHER" id="PTHR43461:SF1">
    <property type="entry name" value="TRANSMEMBRANE PROTEIN 256"/>
    <property type="match status" value="1"/>
</dbReference>
<comment type="caution">
    <text evidence="8">The sequence shown here is derived from an EMBL/GenBank/DDBJ whole genome shotgun (WGS) entry which is preliminary data.</text>
</comment>
<evidence type="ECO:0000256" key="3">
    <source>
        <dbReference type="ARBA" id="ARBA00022692"/>
    </source>
</evidence>
<keyword evidence="4 6" id="KW-1133">Transmembrane helix</keyword>
<keyword evidence="7" id="KW-0732">Signal</keyword>
<keyword evidence="5 6" id="KW-0472">Membrane</keyword>
<feature type="chain" id="PRO_5005262683" evidence="7">
    <location>
        <begin position="27"/>
        <end position="135"/>
    </location>
</feature>
<evidence type="ECO:0000256" key="7">
    <source>
        <dbReference type="SAM" id="SignalP"/>
    </source>
</evidence>
<feature type="transmembrane region" description="Helical" evidence="6">
    <location>
        <begin position="45"/>
        <end position="63"/>
    </location>
</feature>
<dbReference type="PANTHER" id="PTHR43461">
    <property type="entry name" value="TRANSMEMBRANE PROTEIN 256"/>
    <property type="match status" value="1"/>
</dbReference>
<keyword evidence="3 6" id="KW-0812">Transmembrane</keyword>
<proteinExistence type="inferred from homology"/>
<dbReference type="RefSeq" id="WP_047976880.1">
    <property type="nucleotide sequence ID" value="NZ_JWIZ01000032.1"/>
</dbReference>
<evidence type="ECO:0000256" key="6">
    <source>
        <dbReference type="SAM" id="Phobius"/>
    </source>
</evidence>
<comment type="subcellular location">
    <subcellularLocation>
        <location evidence="1">Membrane</location>
        <topology evidence="1">Multi-pass membrane protein</topology>
    </subcellularLocation>
</comment>
<dbReference type="STRING" id="67855.RO21_05935"/>
<comment type="similarity">
    <text evidence="2">Belongs to the UPF0382 family.</text>
</comment>
<evidence type="ECO:0000256" key="5">
    <source>
        <dbReference type="ARBA" id="ARBA00023136"/>
    </source>
</evidence>
<keyword evidence="9" id="KW-1185">Reference proteome</keyword>
<evidence type="ECO:0000256" key="2">
    <source>
        <dbReference type="ARBA" id="ARBA00009694"/>
    </source>
</evidence>
<gene>
    <name evidence="8" type="ORF">RO21_05935</name>
</gene>
<feature type="transmembrane region" description="Helical" evidence="6">
    <location>
        <begin position="104"/>
        <end position="126"/>
    </location>
</feature>
<dbReference type="EMBL" id="JWIZ01000032">
    <property type="protein sequence ID" value="KMK51496.1"/>
    <property type="molecule type" value="Genomic_DNA"/>
</dbReference>
<feature type="transmembrane region" description="Helical" evidence="6">
    <location>
        <begin position="75"/>
        <end position="98"/>
    </location>
</feature>
<organism evidence="8 9">
    <name type="scientific">Muribacter muris</name>
    <dbReference type="NCBI Taxonomy" id="67855"/>
    <lineage>
        <taxon>Bacteria</taxon>
        <taxon>Pseudomonadati</taxon>
        <taxon>Pseudomonadota</taxon>
        <taxon>Gammaproteobacteria</taxon>
        <taxon>Pasteurellales</taxon>
        <taxon>Pasteurellaceae</taxon>
        <taxon>Muribacter</taxon>
    </lineage>
</organism>
<evidence type="ECO:0000256" key="1">
    <source>
        <dbReference type="ARBA" id="ARBA00004141"/>
    </source>
</evidence>
<protein>
    <submittedName>
        <fullName evidence="8">Membrane protein</fullName>
    </submittedName>
</protein>
<dbReference type="GO" id="GO:0005886">
    <property type="term" value="C:plasma membrane"/>
    <property type="evidence" value="ECO:0007669"/>
    <property type="project" value="TreeGrafter"/>
</dbReference>
<evidence type="ECO:0000256" key="4">
    <source>
        <dbReference type="ARBA" id="ARBA00022989"/>
    </source>
</evidence>
<accession>A0A0J5P5F1</accession>
<sequence>MKNKWLFWAAVSGFFCVAFGAFTAHALEKTLNAVELIWIDKGLKYQMFHTLALLGIGLFEIANKGAQPPACRYKALNIIGGSWLLGIVLFSGSLYGLALGASHSFVWVTPIGGCAFLVGWAALIYVSVRKQAENE</sequence>
<dbReference type="Pfam" id="PF04241">
    <property type="entry name" value="DUF423"/>
    <property type="match status" value="1"/>
</dbReference>
<name>A0A0J5P5F1_9PAST</name>
<dbReference type="InterPro" id="IPR006696">
    <property type="entry name" value="DUF423"/>
</dbReference>
<dbReference type="PATRIC" id="fig|67855.3.peg.1166"/>